<dbReference type="InterPro" id="IPR031042">
    <property type="entry name" value="Glyco_TIGR04440"/>
</dbReference>
<comment type="caution">
    <text evidence="1">The sequence shown here is derived from an EMBL/GenBank/DDBJ whole genome shotgun (WGS) entry which is preliminary data.</text>
</comment>
<reference evidence="1 2" key="1">
    <citation type="submission" date="2012-04" db="EMBL/GenBank/DDBJ databases">
        <title>The Genome Sequence of Afipia broomeae ATCC 49717.</title>
        <authorList>
            <consortium name="The Broad Institute Genome Sequencing Platform"/>
            <person name="Earl A."/>
            <person name="Ward D."/>
            <person name="Feldgarden M."/>
            <person name="Gevers D."/>
            <person name="Huys G."/>
            <person name="Walker B."/>
            <person name="Young S.K."/>
            <person name="Zeng Q."/>
            <person name="Gargeya S."/>
            <person name="Fitzgerald M."/>
            <person name="Haas B."/>
            <person name="Abouelleil A."/>
            <person name="Alvarado L."/>
            <person name="Arachchi H.M."/>
            <person name="Berlin A."/>
            <person name="Chapman S.B."/>
            <person name="Goldberg J."/>
            <person name="Griggs A."/>
            <person name="Gujja S."/>
            <person name="Hansen M."/>
            <person name="Howarth C."/>
            <person name="Imamovic A."/>
            <person name="Larimer J."/>
            <person name="McCowen C."/>
            <person name="Montmayeur A."/>
            <person name="Murphy C."/>
            <person name="Neiman D."/>
            <person name="Pearson M."/>
            <person name="Priest M."/>
            <person name="Roberts A."/>
            <person name="Saif S."/>
            <person name="Shea T."/>
            <person name="Sisk P."/>
            <person name="Sykes S."/>
            <person name="Wortman J."/>
            <person name="Nusbaum C."/>
            <person name="Birren B."/>
        </authorList>
    </citation>
    <scope>NUCLEOTIDE SEQUENCE [LARGE SCALE GENOMIC DNA]</scope>
    <source>
        <strain evidence="1 2">ATCC 49717</strain>
    </source>
</reference>
<evidence type="ECO:0008006" key="3">
    <source>
        <dbReference type="Google" id="ProtNLM"/>
    </source>
</evidence>
<keyword evidence="2" id="KW-1185">Reference proteome</keyword>
<sequence>MRQCTIIIPTHARPEYLARCVRWFSEFGCPIIIADSSVEISCGGFQAPGITHIHCPGGFEVYPRKLQLAFERVATPYVAMCADDDFITLSGLQASVSFLEESPEYAFSQGYAYLYQVFGRRVIVWPMVYPFHNNESDDWVARVENAKSTIYYGVNRTDLIRDAIKLVAQQDFREIADGIAGFVDAALTFKIARAGKFKCCEIPFALREYSANVSAVGRRFGSIVSRNVPDFYANLVRSLMGADHDSETRKRLHRLFAADYAGQIMFDLSAPESRKARLERLPGWALQQAEYLFRLYSSAKLYATPEYRSFLQVFSVSDYHRFKSFVLEKPEP</sequence>
<dbReference type="AlphaFoldDB" id="K8P9W7"/>
<evidence type="ECO:0000313" key="2">
    <source>
        <dbReference type="Proteomes" id="UP000001096"/>
    </source>
</evidence>
<dbReference type="Gene3D" id="3.90.550.10">
    <property type="entry name" value="Spore Coat Polysaccharide Biosynthesis Protein SpsA, Chain A"/>
    <property type="match status" value="1"/>
</dbReference>
<organism evidence="1 2">
    <name type="scientific">Afipia broomeae ATCC 49717</name>
    <dbReference type="NCBI Taxonomy" id="883078"/>
    <lineage>
        <taxon>Bacteria</taxon>
        <taxon>Pseudomonadati</taxon>
        <taxon>Pseudomonadota</taxon>
        <taxon>Alphaproteobacteria</taxon>
        <taxon>Hyphomicrobiales</taxon>
        <taxon>Nitrobacteraceae</taxon>
        <taxon>Afipia</taxon>
    </lineage>
</organism>
<name>K8P9W7_9BRAD</name>
<protein>
    <recommendedName>
        <fullName evidence="3">Glycosyltransferase 2-like domain-containing protein</fullName>
    </recommendedName>
</protein>
<dbReference type="EMBL" id="AGWX01000004">
    <property type="protein sequence ID" value="EKS36390.1"/>
    <property type="molecule type" value="Genomic_DNA"/>
</dbReference>
<dbReference type="SUPFAM" id="SSF53448">
    <property type="entry name" value="Nucleotide-diphospho-sugar transferases"/>
    <property type="match status" value="1"/>
</dbReference>
<gene>
    <name evidence="1" type="ORF">HMPREF9695_02808</name>
</gene>
<proteinExistence type="predicted"/>
<dbReference type="NCBIfam" id="TIGR04440">
    <property type="entry name" value="glyco_TIGR04440"/>
    <property type="match status" value="1"/>
</dbReference>
<dbReference type="HOGENOM" id="CLU_835851_0_0_5"/>
<dbReference type="CDD" id="cd00761">
    <property type="entry name" value="Glyco_tranf_GTA_type"/>
    <property type="match status" value="1"/>
</dbReference>
<accession>K8P9W7</accession>
<dbReference type="Proteomes" id="UP000001096">
    <property type="component" value="Unassembled WGS sequence"/>
</dbReference>
<dbReference type="RefSeq" id="WP_006021511.1">
    <property type="nucleotide sequence ID" value="NZ_KB375283.1"/>
</dbReference>
<dbReference type="InterPro" id="IPR029044">
    <property type="entry name" value="Nucleotide-diphossugar_trans"/>
</dbReference>
<evidence type="ECO:0000313" key="1">
    <source>
        <dbReference type="EMBL" id="EKS36390.1"/>
    </source>
</evidence>